<evidence type="ECO:0000313" key="3">
    <source>
        <dbReference type="EMBL" id="GHP08569.1"/>
    </source>
</evidence>
<evidence type="ECO:0000313" key="4">
    <source>
        <dbReference type="Proteomes" id="UP000660262"/>
    </source>
</evidence>
<feature type="compositionally biased region" description="Low complexity" evidence="1">
    <location>
        <begin position="51"/>
        <end position="62"/>
    </location>
</feature>
<feature type="region of interest" description="Disordered" evidence="1">
    <location>
        <begin position="328"/>
        <end position="376"/>
    </location>
</feature>
<feature type="region of interest" description="Disordered" evidence="1">
    <location>
        <begin position="205"/>
        <end position="226"/>
    </location>
</feature>
<accession>A0A830HUG3</accession>
<evidence type="ECO:0000256" key="1">
    <source>
        <dbReference type="SAM" id="MobiDB-lite"/>
    </source>
</evidence>
<sequence length="931" mass="98750">MAAQKPVKCLRGPRGGGGGGGPHPRGGARPRGGGGRPLLPFGLGFGGLGSGSSSSRVSCSSVSGGGGGGGGRSGSGSASSSSSSSSSESSSRDIDSALASLRLRKPAAGGGGGGLPASKLVGGLPASANIGPPTSRTSLEDPSPSVDASSASVDVGERMSPAEREAIAKLGALARDASQNSKVADLLSSEGDDVSLESFRQILNDASVDETETETETETNASTSDEFEDVLASWAKTTETEFLASDATQLMDMLADPEFRRQMFMTTLASADVEYDKLDEKTRVMIENAIEDVNADMDACVERIMADVLAQRDRERITTATASFEEFLASSTEEEGQRPKPNQEEQKQDDVTTTSSSDATTTATATSISNNNNNSGGDDEVALVWERFLYASCAFAGMPLAAWLACACADWLHMPAAWRVLPDSPDEAAVWLAWCIPYGVFYAMQEAAAAMPSPSDVRMEGRWLEAWDEAPLEGNGGNFVRINQDIGPFDSLRQFLTTAREARNEIAKSISDEIIPELEQAALDDYAGDMDDEETKSWNVMIDTFRYPLVQMSLYLTIGISSVITDTVLAVAVARPLATGCGVWVKGILSGIAPSNMVAMEGVSDAVAGAPFLVDPAAPGAATADVCNMPLLEYGAFVPAARAANNEVGGFLGWMLNDATTAEAGSVLPPPPPPDHLCGFVGGISMQQSYEMLPDSSGWVLVDTNGMPFWTALNAAPGDPPGPLCWMACGVVAAIATGFFAEMERRNRRNRYEAWLSYSTQALAMSDAGETPLEAAQADPFFAELVRVPLPTTPALLEALRPRLERRRGLIEAGGAGVMIDAEFVLNPFNEVPTVTSEEAARALLRRRVLSKDAMAPGREQGEPMLLEAFKQWERSAYMEEVNNLSESLLGALRMVSIISTGGPGLAILMWLSTCIWYPYNLIDTRNMEKR</sequence>
<feature type="compositionally biased region" description="Gly residues" evidence="1">
    <location>
        <begin position="63"/>
        <end position="74"/>
    </location>
</feature>
<feature type="compositionally biased region" description="Acidic residues" evidence="1">
    <location>
        <begin position="207"/>
        <end position="217"/>
    </location>
</feature>
<keyword evidence="2" id="KW-0812">Transmembrane</keyword>
<feature type="compositionally biased region" description="Low complexity" evidence="1">
    <location>
        <begin position="75"/>
        <end position="89"/>
    </location>
</feature>
<organism evidence="3 4">
    <name type="scientific">Pycnococcus provasolii</name>
    <dbReference type="NCBI Taxonomy" id="41880"/>
    <lineage>
        <taxon>Eukaryota</taxon>
        <taxon>Viridiplantae</taxon>
        <taxon>Chlorophyta</taxon>
        <taxon>Pseudoscourfieldiophyceae</taxon>
        <taxon>Pseudoscourfieldiales</taxon>
        <taxon>Pycnococcaceae</taxon>
        <taxon>Pycnococcus</taxon>
    </lineage>
</organism>
<feature type="compositionally biased region" description="Low complexity" evidence="1">
    <location>
        <begin position="141"/>
        <end position="154"/>
    </location>
</feature>
<comment type="caution">
    <text evidence="3">The sequence shown here is derived from an EMBL/GenBank/DDBJ whole genome shotgun (WGS) entry which is preliminary data.</text>
</comment>
<keyword evidence="4" id="KW-1185">Reference proteome</keyword>
<feature type="transmembrane region" description="Helical" evidence="2">
    <location>
        <begin position="895"/>
        <end position="920"/>
    </location>
</feature>
<feature type="compositionally biased region" description="Gly residues" evidence="1">
    <location>
        <begin position="13"/>
        <end position="36"/>
    </location>
</feature>
<protein>
    <submittedName>
        <fullName evidence="3">Uncharacterized protein</fullName>
    </submittedName>
</protein>
<proteinExistence type="predicted"/>
<gene>
    <name evidence="3" type="ORF">PPROV_000730600</name>
</gene>
<dbReference type="EMBL" id="BNJQ01000021">
    <property type="protein sequence ID" value="GHP08569.1"/>
    <property type="molecule type" value="Genomic_DNA"/>
</dbReference>
<name>A0A830HUG3_9CHLO</name>
<keyword evidence="2" id="KW-0472">Membrane</keyword>
<evidence type="ECO:0000256" key="2">
    <source>
        <dbReference type="SAM" id="Phobius"/>
    </source>
</evidence>
<dbReference type="AlphaFoldDB" id="A0A830HUG3"/>
<reference evidence="3" key="1">
    <citation type="submission" date="2020-10" db="EMBL/GenBank/DDBJ databases">
        <title>Unveiling of a novel bifunctional photoreceptor, Dualchrome1, isolated from a cosmopolitan green alga.</title>
        <authorList>
            <person name="Suzuki S."/>
            <person name="Kawachi M."/>
        </authorList>
    </citation>
    <scope>NUCLEOTIDE SEQUENCE</scope>
    <source>
        <strain evidence="3">NIES 2893</strain>
    </source>
</reference>
<feature type="compositionally biased region" description="Low complexity" evidence="1">
    <location>
        <begin position="352"/>
        <end position="375"/>
    </location>
</feature>
<keyword evidence="2" id="KW-1133">Transmembrane helix</keyword>
<feature type="compositionally biased region" description="Basic and acidic residues" evidence="1">
    <location>
        <begin position="335"/>
        <end position="350"/>
    </location>
</feature>
<dbReference type="Proteomes" id="UP000660262">
    <property type="component" value="Unassembled WGS sequence"/>
</dbReference>
<feature type="region of interest" description="Disordered" evidence="1">
    <location>
        <begin position="1"/>
        <end position="159"/>
    </location>
</feature>